<dbReference type="InterPro" id="IPR020612">
    <property type="entry name" value="Methylthiotransferase_CS"/>
</dbReference>
<dbReference type="InterPro" id="IPR006638">
    <property type="entry name" value="Elp3/MiaA/NifB-like_rSAM"/>
</dbReference>
<dbReference type="Gene3D" id="3.80.30.20">
    <property type="entry name" value="tm_1862 like domain"/>
    <property type="match status" value="1"/>
</dbReference>
<comment type="cofactor">
    <cofactor evidence="1">
        <name>[4Fe-4S] cluster</name>
        <dbReference type="ChEBI" id="CHEBI:49883"/>
    </cofactor>
</comment>
<evidence type="ECO:0000313" key="12">
    <source>
        <dbReference type="Proteomes" id="UP001154078"/>
    </source>
</evidence>
<evidence type="ECO:0000256" key="7">
    <source>
        <dbReference type="ARBA" id="ARBA00023014"/>
    </source>
</evidence>
<evidence type="ECO:0000256" key="4">
    <source>
        <dbReference type="ARBA" id="ARBA00022691"/>
    </source>
</evidence>
<dbReference type="InterPro" id="IPR005839">
    <property type="entry name" value="Methylthiotransferase"/>
</dbReference>
<evidence type="ECO:0000256" key="9">
    <source>
        <dbReference type="ARBA" id="ARBA00074452"/>
    </source>
</evidence>
<dbReference type="GO" id="GO:0005739">
    <property type="term" value="C:mitochondrion"/>
    <property type="evidence" value="ECO:0007669"/>
    <property type="project" value="TreeGrafter"/>
</dbReference>
<dbReference type="SUPFAM" id="SSF102114">
    <property type="entry name" value="Radical SAM enzymes"/>
    <property type="match status" value="1"/>
</dbReference>
<dbReference type="PANTHER" id="PTHR43020">
    <property type="entry name" value="CDK5 REGULATORY SUBUNIT-ASSOCIATED PROTEIN 1"/>
    <property type="match status" value="1"/>
</dbReference>
<dbReference type="InterPro" id="IPR038135">
    <property type="entry name" value="Methylthiotransferase_N_sf"/>
</dbReference>
<dbReference type="InterPro" id="IPR002792">
    <property type="entry name" value="TRAM_dom"/>
</dbReference>
<dbReference type="InterPro" id="IPR058240">
    <property type="entry name" value="rSAM_sf"/>
</dbReference>
<dbReference type="PROSITE" id="PS01278">
    <property type="entry name" value="MTTASE_RADICAL"/>
    <property type="match status" value="1"/>
</dbReference>
<dbReference type="GO" id="GO:0035597">
    <property type="term" value="F:tRNA-2-methylthio-N(6)-dimethylallyladenosine(37) synthase activity"/>
    <property type="evidence" value="ECO:0007669"/>
    <property type="project" value="TreeGrafter"/>
</dbReference>
<dbReference type="FunFam" id="3.80.30.20:FF:000003">
    <property type="entry name" value="CDK5 regulatory subunit-associated protein 1"/>
    <property type="match status" value="1"/>
</dbReference>
<comment type="function">
    <text evidence="8">Potential regulator of CDK5 activity.</text>
</comment>
<keyword evidence="7" id="KW-0411">Iron-sulfur</keyword>
<dbReference type="OrthoDB" id="190098at2759"/>
<dbReference type="InterPro" id="IPR013848">
    <property type="entry name" value="Methylthiotransferase_N"/>
</dbReference>
<evidence type="ECO:0000256" key="1">
    <source>
        <dbReference type="ARBA" id="ARBA00001966"/>
    </source>
</evidence>
<comment type="similarity">
    <text evidence="2">Belongs to the methylthiotransferase family. MiaB subfamily.</text>
</comment>
<evidence type="ECO:0000256" key="5">
    <source>
        <dbReference type="ARBA" id="ARBA00022723"/>
    </source>
</evidence>
<dbReference type="SFLD" id="SFLDG01061">
    <property type="entry name" value="methylthiotransferase"/>
    <property type="match status" value="1"/>
</dbReference>
<dbReference type="Gene3D" id="3.40.50.12160">
    <property type="entry name" value="Methylthiotransferase, N-terminal domain"/>
    <property type="match status" value="1"/>
</dbReference>
<keyword evidence="5" id="KW-0479">Metal-binding</keyword>
<dbReference type="GO" id="GO:0060255">
    <property type="term" value="P:regulation of macromolecule metabolic process"/>
    <property type="evidence" value="ECO:0007669"/>
    <property type="project" value="UniProtKB-ARBA"/>
</dbReference>
<accession>A0A9P0FQ24</accession>
<dbReference type="EMBL" id="OV121140">
    <property type="protein sequence ID" value="CAH0563782.1"/>
    <property type="molecule type" value="Genomic_DNA"/>
</dbReference>
<evidence type="ECO:0000256" key="2">
    <source>
        <dbReference type="ARBA" id="ARBA00009815"/>
    </source>
</evidence>
<organism evidence="11 12">
    <name type="scientific">Brassicogethes aeneus</name>
    <name type="common">Rape pollen beetle</name>
    <name type="synonym">Meligethes aeneus</name>
    <dbReference type="NCBI Taxonomy" id="1431903"/>
    <lineage>
        <taxon>Eukaryota</taxon>
        <taxon>Metazoa</taxon>
        <taxon>Ecdysozoa</taxon>
        <taxon>Arthropoda</taxon>
        <taxon>Hexapoda</taxon>
        <taxon>Insecta</taxon>
        <taxon>Pterygota</taxon>
        <taxon>Neoptera</taxon>
        <taxon>Endopterygota</taxon>
        <taxon>Coleoptera</taxon>
        <taxon>Polyphaga</taxon>
        <taxon>Cucujiformia</taxon>
        <taxon>Nitidulidae</taxon>
        <taxon>Meligethinae</taxon>
        <taxon>Brassicogethes</taxon>
    </lineage>
</organism>
<feature type="domain" description="Elp3/MiaA/NifB-like radical SAM core" evidence="10">
    <location>
        <begin position="238"/>
        <end position="479"/>
    </location>
</feature>
<dbReference type="Pfam" id="PF04055">
    <property type="entry name" value="Radical_SAM"/>
    <property type="match status" value="1"/>
</dbReference>
<evidence type="ECO:0000256" key="6">
    <source>
        <dbReference type="ARBA" id="ARBA00023004"/>
    </source>
</evidence>
<dbReference type="Pfam" id="PF00919">
    <property type="entry name" value="UPF0004"/>
    <property type="match status" value="1"/>
</dbReference>
<evidence type="ECO:0000256" key="8">
    <source>
        <dbReference type="ARBA" id="ARBA00053923"/>
    </source>
</evidence>
<dbReference type="InterPro" id="IPR007197">
    <property type="entry name" value="rSAM"/>
</dbReference>
<dbReference type="CDD" id="cd01335">
    <property type="entry name" value="Radical_SAM"/>
    <property type="match status" value="1"/>
</dbReference>
<dbReference type="SFLD" id="SFLDS00029">
    <property type="entry name" value="Radical_SAM"/>
    <property type="match status" value="1"/>
</dbReference>
<dbReference type="SMART" id="SM00729">
    <property type="entry name" value="Elp3"/>
    <property type="match status" value="1"/>
</dbReference>
<dbReference type="GO" id="GO:0046872">
    <property type="term" value="F:metal ion binding"/>
    <property type="evidence" value="ECO:0007669"/>
    <property type="project" value="UniProtKB-KW"/>
</dbReference>
<keyword evidence="3" id="KW-0004">4Fe-4S</keyword>
<dbReference type="GO" id="GO:0005829">
    <property type="term" value="C:cytosol"/>
    <property type="evidence" value="ECO:0007669"/>
    <property type="project" value="TreeGrafter"/>
</dbReference>
<protein>
    <recommendedName>
        <fullName evidence="9">CDK5RAP1-like protein</fullName>
    </recommendedName>
</protein>
<dbReference type="Proteomes" id="UP001154078">
    <property type="component" value="Chromosome 9"/>
</dbReference>
<dbReference type="Pfam" id="PF01938">
    <property type="entry name" value="TRAM"/>
    <property type="match status" value="1"/>
</dbReference>
<gene>
    <name evidence="11" type="ORF">MELIAE_LOCUS12511</name>
</gene>
<dbReference type="AlphaFoldDB" id="A0A9P0FQ24"/>
<keyword evidence="12" id="KW-1185">Reference proteome</keyword>
<dbReference type="GO" id="GO:0080090">
    <property type="term" value="P:regulation of primary metabolic process"/>
    <property type="evidence" value="ECO:0007669"/>
    <property type="project" value="UniProtKB-ARBA"/>
</dbReference>
<dbReference type="NCBIfam" id="TIGR01574">
    <property type="entry name" value="miaB-methiolase"/>
    <property type="match status" value="1"/>
</dbReference>
<dbReference type="SFLD" id="SFLDF00273">
    <property type="entry name" value="(dimethylallyl)adenosine_tRNA"/>
    <property type="match status" value="1"/>
</dbReference>
<keyword evidence="6" id="KW-0408">Iron</keyword>
<name>A0A9P0FQ24_BRAAE</name>
<dbReference type="FunFam" id="3.40.50.12160:FF:000003">
    <property type="entry name" value="CDK5 regulatory subunit-associated protein 1"/>
    <property type="match status" value="1"/>
</dbReference>
<dbReference type="SFLD" id="SFLDF00413">
    <property type="entry name" value="CDK5RAP1"/>
    <property type="match status" value="1"/>
</dbReference>
<dbReference type="InterPro" id="IPR006463">
    <property type="entry name" value="MiaB_methiolase"/>
</dbReference>
<dbReference type="GO" id="GO:0051539">
    <property type="term" value="F:4 iron, 4 sulfur cluster binding"/>
    <property type="evidence" value="ECO:0007669"/>
    <property type="project" value="UniProtKB-KW"/>
</dbReference>
<evidence type="ECO:0000259" key="10">
    <source>
        <dbReference type="SMART" id="SM00729"/>
    </source>
</evidence>
<sequence>MFKAANATVCRLRPKLRYDRISNKKIHTTTVFNNDKENNDHEFYKFQKRLLNGPNLKDFFKDENLRLQEGIPEEYVVPYLQNINKYGGCRKVYFDVYGCQMNVSDTEIIWSILKQENYEKTTDLKEADVVLVITCAIREGAEDKIWGRLDYLRGIKNSRKKDRPSMKIGLLGCMAERLKHKVLEEEKSVDLVAGPDSYRDLPRLLALTENNQKSINVQLSFEETYADITPVRLNEDSISAYVSIMRGCDNMCTYCIVPFTRGKERSRPVSSILKEVEHLSKSGVKEVTLLGQNVNSYRDVKEGSGFDNVTSLAKGFKTVYKAKKGGLRFADLLERVADIDPEIRVRFTSPHPKDFPDEVLQVIQSKPNICKNLHMPAQSGNTAVLERMRRGYTREAYLDLVSNIRKYLPDVALSSDFICGFCGESDEEFEDTITLMQAVEYNTAFLFAYSMREKTTAHRRFKDDVSPEVKQRRLLRMIEVFRNSAYKLNSLQIGKTNLVLVEQLSKRSNQNYQGRNDQNIRVILPSEGMVPYKNGSNGREVKPGDYVAVYINSASSQTLRGIPLYLTSLQDFYSEAPSRYYACQSYL</sequence>
<reference evidence="11" key="1">
    <citation type="submission" date="2021-12" db="EMBL/GenBank/DDBJ databases">
        <authorList>
            <person name="King R."/>
        </authorList>
    </citation>
    <scope>NUCLEOTIDE SEQUENCE</scope>
</reference>
<proteinExistence type="inferred from homology"/>
<dbReference type="InterPro" id="IPR023404">
    <property type="entry name" value="rSAM_horseshoe"/>
</dbReference>
<dbReference type="PANTHER" id="PTHR43020:SF2">
    <property type="entry name" value="MITOCHONDRIAL TRNA METHYLTHIOTRANSFERASE CDK5RAP1"/>
    <property type="match status" value="1"/>
</dbReference>
<dbReference type="SFLD" id="SFLDG01082">
    <property type="entry name" value="B12-binding_domain_containing"/>
    <property type="match status" value="1"/>
</dbReference>
<evidence type="ECO:0000256" key="3">
    <source>
        <dbReference type="ARBA" id="ARBA00022485"/>
    </source>
</evidence>
<dbReference type="NCBIfam" id="TIGR00089">
    <property type="entry name" value="MiaB/RimO family radical SAM methylthiotransferase"/>
    <property type="match status" value="1"/>
</dbReference>
<evidence type="ECO:0000313" key="11">
    <source>
        <dbReference type="EMBL" id="CAH0563782.1"/>
    </source>
</evidence>
<keyword evidence="4" id="KW-0949">S-adenosyl-L-methionine</keyword>